<keyword evidence="2" id="KW-0677">Repeat</keyword>
<dbReference type="InterPro" id="IPR026444">
    <property type="entry name" value="Secre_tail"/>
</dbReference>
<dbReference type="PANTHER" id="PTHR24273">
    <property type="entry name" value="FI04643P-RELATED"/>
    <property type="match status" value="1"/>
</dbReference>
<keyword evidence="6" id="KW-1185">Reference proteome</keyword>
<evidence type="ECO:0000313" key="5">
    <source>
        <dbReference type="EMBL" id="MDT0644872.1"/>
    </source>
</evidence>
<gene>
    <name evidence="5" type="ORF">RM553_18690</name>
</gene>
<dbReference type="Gene3D" id="2.120.10.30">
    <property type="entry name" value="TolB, C-terminal domain"/>
    <property type="match status" value="2"/>
</dbReference>
<feature type="domain" description="HYR" evidence="4">
    <location>
        <begin position="612"/>
        <end position="695"/>
    </location>
</feature>
<dbReference type="InterPro" id="IPR003410">
    <property type="entry name" value="HYR_dom"/>
</dbReference>
<evidence type="ECO:0000256" key="3">
    <source>
        <dbReference type="PROSITE-ProRule" id="PRU00504"/>
    </source>
</evidence>
<organism evidence="5 6">
    <name type="scientific">Autumnicola tepida</name>
    <dbReference type="NCBI Taxonomy" id="3075595"/>
    <lineage>
        <taxon>Bacteria</taxon>
        <taxon>Pseudomonadati</taxon>
        <taxon>Bacteroidota</taxon>
        <taxon>Flavobacteriia</taxon>
        <taxon>Flavobacteriales</taxon>
        <taxon>Flavobacteriaceae</taxon>
        <taxon>Autumnicola</taxon>
    </lineage>
</organism>
<feature type="domain" description="HYR" evidence="4">
    <location>
        <begin position="1102"/>
        <end position="1186"/>
    </location>
</feature>
<dbReference type="RefSeq" id="WP_311536487.1">
    <property type="nucleotide sequence ID" value="NZ_JAVRHQ010000039.1"/>
</dbReference>
<dbReference type="Pfam" id="PF17963">
    <property type="entry name" value="Big_9"/>
    <property type="match status" value="3"/>
</dbReference>
<feature type="domain" description="HYR" evidence="4">
    <location>
        <begin position="944"/>
        <end position="1025"/>
    </location>
</feature>
<feature type="repeat" description="NHL" evidence="3">
    <location>
        <begin position="118"/>
        <end position="160"/>
    </location>
</feature>
<evidence type="ECO:0000259" key="4">
    <source>
        <dbReference type="PROSITE" id="PS50825"/>
    </source>
</evidence>
<reference evidence="5 6" key="1">
    <citation type="submission" date="2023-09" db="EMBL/GenBank/DDBJ databases">
        <authorList>
            <person name="Rey-Velasco X."/>
        </authorList>
    </citation>
    <scope>NUCLEOTIDE SEQUENCE [LARGE SCALE GENOMIC DNA]</scope>
    <source>
        <strain evidence="5 6">F363</strain>
    </source>
</reference>
<dbReference type="NCBIfam" id="NF012211">
    <property type="entry name" value="tand_rpt_95"/>
    <property type="match status" value="3"/>
</dbReference>
<dbReference type="Gene3D" id="2.60.40.2810">
    <property type="match status" value="1"/>
</dbReference>
<dbReference type="PROSITE" id="PS50825">
    <property type="entry name" value="HYR"/>
    <property type="match status" value="5"/>
</dbReference>
<keyword evidence="1" id="KW-0732">Signal</keyword>
<dbReference type="NCBIfam" id="TIGR04183">
    <property type="entry name" value="Por_Secre_tail"/>
    <property type="match status" value="1"/>
</dbReference>
<accession>A0ABU3CEU4</accession>
<feature type="domain" description="HYR" evidence="4">
    <location>
        <begin position="697"/>
        <end position="782"/>
    </location>
</feature>
<dbReference type="PANTHER" id="PTHR24273:SF32">
    <property type="entry name" value="HYALIN"/>
    <property type="match status" value="1"/>
</dbReference>
<protein>
    <submittedName>
        <fullName evidence="5">Tandem-95 repeat protein</fullName>
    </submittedName>
</protein>
<dbReference type="InterPro" id="IPR013783">
    <property type="entry name" value="Ig-like_fold"/>
</dbReference>
<dbReference type="InterPro" id="IPR001258">
    <property type="entry name" value="NHL_repeat"/>
</dbReference>
<evidence type="ECO:0000313" key="6">
    <source>
        <dbReference type="Proteomes" id="UP001262889"/>
    </source>
</evidence>
<evidence type="ECO:0000256" key="1">
    <source>
        <dbReference type="ARBA" id="ARBA00022729"/>
    </source>
</evidence>
<dbReference type="CDD" id="cd05819">
    <property type="entry name" value="NHL"/>
    <property type="match status" value="1"/>
</dbReference>
<dbReference type="EMBL" id="JAVRHQ010000039">
    <property type="protein sequence ID" value="MDT0644872.1"/>
    <property type="molecule type" value="Genomic_DNA"/>
</dbReference>
<comment type="caution">
    <text evidence="5">The sequence shown here is derived from an EMBL/GenBank/DDBJ whole genome shotgun (WGS) entry which is preliminary data.</text>
</comment>
<name>A0ABU3CEU4_9FLAO</name>
<proteinExistence type="predicted"/>
<sequence length="1796" mass="194306">MSSDEPDPTAANPIPIEFNFEDGVDEIKPLDFSVINGDIQNIFREEPDFRYEGTDRGLENFQVKTTTGELLGAVFSNNIEGYLLGKLSRTVISIDFNENSELFYLTLGDGVFKIDGNGDVSRVISGNEFETPLDMVLNRVNGNIYVADAEKGQVLIFDSSYNSIGTIGTGSNANSDNPRGATGLALDDEGNIYVADNFTGITANQDAIKIYAPNGSLIKKITTYSGQQIEDPFRIAVDKNKNIYVSESGGEARAPRIIIFDENYNPKKVIQGGEQGNPGSLVVDHYGYLYVVDYEDDFNLTNLFNDPLKVLGNYETIRDAKYTVNVFDTNQDFSFVKEFSNTNLNLPIDLALDNCGVIYINNLRFQGDPPESIFGYPALMDINFDFTLKKFQREDNFTAEVIPDDPGLVEVFLEGADLFKCGLQPEGEFSIIYQPEEENTAPEANNDDFYETNQDETLIVSAPGVLENDTDAEGDALTAEIVDQPVNGTVIFNSDGSFTYEPDPGFSGTDTFTYVANDGNLDSNEATVTITVNAPPQVNCNGQTVPLDENGQAQITAEDVYGSDPDLDNVLLNLSQASFDCSDAGNDVEVTLRVTDKQTGLYTECSATIKVTDNEDPEIECIEDKEFTVEFGETGTAVEYVAPTATDNCGMGSFGLTAGFAPGDVFPVGKTTVTYTATDVNGNTATCSFIVNVIENADPEPPVFTNCPNYDITISTATGQCDVAAPFPMPEATDNSGNVSVELTSDLGFEDRFPTGEHRVSYLATDEAGNTAECSFSVTVTEDVAPQITCPDPKTANFNAEEGFEVPDYRDEIAVSDNCTSEENLPITQSPAAGEVIYASQPVTFSVIDASGNTNGCSFQLTLEEREEEELEIICPADQDFNPDENCQYVLQDFTGLATVNLAGAIISQSPEPGTVISGDSETITLTASLGEETVSCTFTLNRRDTGVPYVICPGNQTVDSNSEEGFTIPNYISQSEVSDNCAIASVEQLPEPGVLIQQDTEITITATDAAGNSYTCRFWVFIEEEGEGLDINCPGTQTENFNENCEFELPDYTGSLQQQFPQATFTQSPAAGTVISAGTTITISGTRNGENDSCSFQLNLSDTSKPRITCPGPKTANFNAEEGFTVPDYRDEVAVSDNCTSEENLQITQSPAAGEVIYASQQISFTVTDVSGNNASCGFQLTLQQNQSGGENNNPLANDDYYEIFHNQTLMVSAPGILANDTDADGDNLTASLQNGPSFGTVSLNADGSFIYVPQEDYTGPDSFTYIASDGEGNSGPAVVNIEVKYDPPVARNDNYSTQQDTQLQISAEEGLLQNDTDPDADLLTVVQVSQVNNGSLNLRPDGSFMYTPNTGFSGVDSFTYYVTDGGGESAEATVTINVIGDNTNAFIDCREVVTLNLDENGTASLTLPDLYVSKSDNVEVTADNLMFDCSNLENENFIELTYSGALSGSCSVEVVLQDNIAPVADCVDAFSLSLVNGTANLSAEEIDATSSDNCGIANMNIDKTTFTTADIGENIVTLTVIDAAGNTDSCQTVVTVTADNTGGGEVNCVNGVTLELDQNGEAILDINDVYTGNPQGELSLSRSLYTCADMGVSRQRFYYTENGQETFCEFSVTVADNLGPQIVPNPVPLQLDENGQAVLTEELLRSTIVARDNCSEELTFEFGPDEFTCKDVGQNYIDIEVTDENGNSTTARVAVYVEAAPGLCQPQDWEFIRVYPNPNTGQFKVLAPSNVIIDKILVFDMRGRFLLERQFEEELPGQEYTMDIGSLETAVYVLQIFTTKDGREEKIIRRIIYE</sequence>
<dbReference type="Pfam" id="PF02494">
    <property type="entry name" value="HYR"/>
    <property type="match status" value="2"/>
</dbReference>
<dbReference type="Pfam" id="PF18962">
    <property type="entry name" value="Por_Secre_tail"/>
    <property type="match status" value="1"/>
</dbReference>
<dbReference type="SUPFAM" id="SSF101898">
    <property type="entry name" value="NHL repeat"/>
    <property type="match status" value="1"/>
</dbReference>
<dbReference type="Gene3D" id="2.60.40.3440">
    <property type="match status" value="2"/>
</dbReference>
<dbReference type="InterPro" id="IPR011042">
    <property type="entry name" value="6-blade_b-propeller_TolB-like"/>
</dbReference>
<dbReference type="PROSITE" id="PS51125">
    <property type="entry name" value="NHL"/>
    <property type="match status" value="1"/>
</dbReference>
<dbReference type="Proteomes" id="UP001262889">
    <property type="component" value="Unassembled WGS sequence"/>
</dbReference>
<dbReference type="Gene3D" id="2.60.40.10">
    <property type="entry name" value="Immunoglobulins"/>
    <property type="match status" value="1"/>
</dbReference>
<evidence type="ECO:0000256" key="2">
    <source>
        <dbReference type="ARBA" id="ARBA00022737"/>
    </source>
</evidence>
<feature type="domain" description="HYR" evidence="4">
    <location>
        <begin position="1459"/>
        <end position="1540"/>
    </location>
</feature>